<evidence type="ECO:0000313" key="3">
    <source>
        <dbReference type="Proteomes" id="UP000729402"/>
    </source>
</evidence>
<proteinExistence type="predicted"/>
<dbReference type="OrthoDB" id="682725at2759"/>
<dbReference type="Proteomes" id="UP000729402">
    <property type="component" value="Unassembled WGS sequence"/>
</dbReference>
<feature type="region of interest" description="Disordered" evidence="1">
    <location>
        <begin position="92"/>
        <end position="140"/>
    </location>
</feature>
<dbReference type="EMBL" id="JAAALK010000290">
    <property type="protein sequence ID" value="KAG8047590.1"/>
    <property type="molecule type" value="Genomic_DNA"/>
</dbReference>
<reference evidence="2" key="2">
    <citation type="submission" date="2021-02" db="EMBL/GenBank/DDBJ databases">
        <authorList>
            <person name="Kimball J.A."/>
            <person name="Haas M.W."/>
            <person name="Macchietto M."/>
            <person name="Kono T."/>
            <person name="Duquette J."/>
            <person name="Shao M."/>
        </authorList>
    </citation>
    <scope>NUCLEOTIDE SEQUENCE</scope>
    <source>
        <tissue evidence="2">Fresh leaf tissue</tissue>
    </source>
</reference>
<evidence type="ECO:0000256" key="1">
    <source>
        <dbReference type="SAM" id="MobiDB-lite"/>
    </source>
</evidence>
<reference evidence="2" key="1">
    <citation type="journal article" date="2021" name="bioRxiv">
        <title>Whole Genome Assembly and Annotation of Northern Wild Rice, Zizania palustris L., Supports a Whole Genome Duplication in the Zizania Genus.</title>
        <authorList>
            <person name="Haas M."/>
            <person name="Kono T."/>
            <person name="Macchietto M."/>
            <person name="Millas R."/>
            <person name="McGilp L."/>
            <person name="Shao M."/>
            <person name="Duquette J."/>
            <person name="Hirsch C.N."/>
            <person name="Kimball J."/>
        </authorList>
    </citation>
    <scope>NUCLEOTIDE SEQUENCE</scope>
    <source>
        <tissue evidence="2">Fresh leaf tissue</tissue>
    </source>
</reference>
<name>A0A8J5RP88_ZIZPA</name>
<dbReference type="AlphaFoldDB" id="A0A8J5RP88"/>
<comment type="caution">
    <text evidence="2">The sequence shown here is derived from an EMBL/GenBank/DDBJ whole genome shotgun (WGS) entry which is preliminary data.</text>
</comment>
<accession>A0A8J5RP88</accession>
<protein>
    <submittedName>
        <fullName evidence="2">Uncharacterized protein</fullName>
    </submittedName>
</protein>
<evidence type="ECO:0000313" key="2">
    <source>
        <dbReference type="EMBL" id="KAG8047590.1"/>
    </source>
</evidence>
<gene>
    <name evidence="2" type="ORF">GUJ93_ZPchr0008g13894</name>
</gene>
<sequence>MDAFLCCRSSKPPPSRPIELWRVVSLRKCCLEVRMVNGNVDGIDMTAFPGVAAAGGVQAGSAGGGSLHLSGAASGGHRVILDEEHVHNMAVRAGGCRKRQQRDNDDGDGNDGNDHNGDDNNGNNNNGDHNRGADANPTNNILEHMNVNGMVRQHVRSHLQLSAPPPPQNDRGKQQKRSLEESFVFPNDSPFFKAILPSLKIPAYNHLMPSGAGDGAGPSNVVTMPNFTGSEVSGAPQLWRQAPVSLHGQQWPPAAASNVFASAGNVAPLAAVQAPALGGQQQKFSSGGGQLTPFPVIPQLFFGPFPYQGPVPPALRNKLHLLTTFPAQISMEQPEPELQLPFEQPVGDLFVGQTAGGGAGATIGETYQATTAAYADALQYNGSPNNFMATETLFRTTEPIVSTHGYDTVAVVPEMYTETAAMGATSNNSEPFMLPQVRAAEFAANGEGDDNFMFPLEAFLGPNMDVPRLPHMDVGAGYAAVAGDDADVAALTAEQGGRKTSFDLTPDLESNVFLDELFMNAPVDANDVYGRE</sequence>
<keyword evidence="3" id="KW-1185">Reference proteome</keyword>
<organism evidence="2 3">
    <name type="scientific">Zizania palustris</name>
    <name type="common">Northern wild rice</name>
    <dbReference type="NCBI Taxonomy" id="103762"/>
    <lineage>
        <taxon>Eukaryota</taxon>
        <taxon>Viridiplantae</taxon>
        <taxon>Streptophyta</taxon>
        <taxon>Embryophyta</taxon>
        <taxon>Tracheophyta</taxon>
        <taxon>Spermatophyta</taxon>
        <taxon>Magnoliopsida</taxon>
        <taxon>Liliopsida</taxon>
        <taxon>Poales</taxon>
        <taxon>Poaceae</taxon>
        <taxon>BOP clade</taxon>
        <taxon>Oryzoideae</taxon>
        <taxon>Oryzeae</taxon>
        <taxon>Zizaniinae</taxon>
        <taxon>Zizania</taxon>
    </lineage>
</organism>